<proteinExistence type="predicted"/>
<organism evidence="3 4">
    <name type="scientific">Streptomyces poriferorum</name>
    <dbReference type="NCBI Taxonomy" id="2798799"/>
    <lineage>
        <taxon>Bacteria</taxon>
        <taxon>Bacillati</taxon>
        <taxon>Actinomycetota</taxon>
        <taxon>Actinomycetes</taxon>
        <taxon>Kitasatosporales</taxon>
        <taxon>Streptomycetaceae</taxon>
        <taxon>Streptomyces</taxon>
    </lineage>
</organism>
<name>A0ABY9IUF2_9ACTN</name>
<evidence type="ECO:0008006" key="5">
    <source>
        <dbReference type="Google" id="ProtNLM"/>
    </source>
</evidence>
<feature type="compositionally biased region" description="Pro residues" evidence="1">
    <location>
        <begin position="200"/>
        <end position="210"/>
    </location>
</feature>
<dbReference type="RefSeq" id="WP_219569825.1">
    <property type="nucleotide sequence ID" value="NZ_CP120988.1"/>
</dbReference>
<evidence type="ECO:0000313" key="3">
    <source>
        <dbReference type="EMBL" id="WLQ58690.1"/>
    </source>
</evidence>
<evidence type="ECO:0000256" key="1">
    <source>
        <dbReference type="SAM" id="MobiDB-lite"/>
    </source>
</evidence>
<dbReference type="Proteomes" id="UP001235744">
    <property type="component" value="Chromosome"/>
</dbReference>
<feature type="compositionally biased region" description="Basic and acidic residues" evidence="1">
    <location>
        <begin position="97"/>
        <end position="106"/>
    </location>
</feature>
<sequence length="228" mass="22442">METWREGARAGHTHEPNEVTIQLDGLGRQLSELLPEPTVPEGSDGPVFVDESGRRSKTLRRLGWVLAAIFVGYAVTLVFALLGGNSTAPFLPLSGQEENRKADEVRTPATEGVTPGAEVTPGTIPDVSPSALPQTGGAAAAPGGAVGAGGSASPGTGSSASARTEPSPGTTATGASTAGGVPAGETSASATTAASGTPSADPPVTSPDPVTPSATTPDPPVQEQEGAS</sequence>
<accession>A0ABY9IUF2</accession>
<feature type="transmembrane region" description="Helical" evidence="2">
    <location>
        <begin position="62"/>
        <end position="82"/>
    </location>
</feature>
<dbReference type="EMBL" id="CP120988">
    <property type="protein sequence ID" value="WLQ58690.1"/>
    <property type="molecule type" value="Genomic_DNA"/>
</dbReference>
<protein>
    <recommendedName>
        <fullName evidence="5">Translation initiation factor IF-2</fullName>
    </recommendedName>
</protein>
<gene>
    <name evidence="3" type="ORF">P8A19_26125</name>
</gene>
<keyword evidence="4" id="KW-1185">Reference proteome</keyword>
<feature type="region of interest" description="Disordered" evidence="1">
    <location>
        <begin position="90"/>
        <end position="228"/>
    </location>
</feature>
<keyword evidence="2" id="KW-0472">Membrane</keyword>
<keyword evidence="2" id="KW-1133">Transmembrane helix</keyword>
<reference evidence="3 4" key="1">
    <citation type="submission" date="2023-03" db="EMBL/GenBank/DDBJ databases">
        <title>Isolation and description of six Streptomyces strains from soil environments, able to metabolize different microbial glucans.</title>
        <authorList>
            <person name="Widen T."/>
            <person name="Larsbrink J."/>
        </authorList>
    </citation>
    <scope>NUCLEOTIDE SEQUENCE [LARGE SCALE GENOMIC DNA]</scope>
    <source>
        <strain evidence="3 4">Alt2</strain>
    </source>
</reference>
<keyword evidence="2" id="KW-0812">Transmembrane</keyword>
<evidence type="ECO:0000256" key="2">
    <source>
        <dbReference type="SAM" id="Phobius"/>
    </source>
</evidence>
<evidence type="ECO:0000313" key="4">
    <source>
        <dbReference type="Proteomes" id="UP001235744"/>
    </source>
</evidence>
<feature type="compositionally biased region" description="Low complexity" evidence="1">
    <location>
        <begin position="153"/>
        <end position="199"/>
    </location>
</feature>